<evidence type="ECO:0000313" key="5">
    <source>
        <dbReference type="EMBL" id="AZL60258.1"/>
    </source>
</evidence>
<evidence type="ECO:0000259" key="4">
    <source>
        <dbReference type="PROSITE" id="PS51668"/>
    </source>
</evidence>
<dbReference type="PROSITE" id="PS51668">
    <property type="entry name" value="TSAA_2"/>
    <property type="match status" value="1"/>
</dbReference>
<sequence length="167" mass="17657">MTDPAPTPPPPRPGEVALPSDPASSADARLQFIGQLRTPWSRGNCPKNLREARERGGDFRAEVAPAFRPGLAGLVAGQTVILLYWTGAARRDLIVQSPAHRDGPCGVFALRSPARPNPVALAVVRLLAIDTGAGSLRFDALDAFDGTALLDIKPWLSSVDIPPDPAP</sequence>
<dbReference type="InterPro" id="IPR036414">
    <property type="entry name" value="YaeB_N_sf"/>
</dbReference>
<dbReference type="SUPFAM" id="SSF118196">
    <property type="entry name" value="YaeB-like"/>
    <property type="match status" value="1"/>
</dbReference>
<feature type="compositionally biased region" description="Pro residues" evidence="3">
    <location>
        <begin position="1"/>
        <end position="13"/>
    </location>
</feature>
<dbReference type="InterPro" id="IPR023370">
    <property type="entry name" value="TrmO-like_N"/>
</dbReference>
<dbReference type="PANTHER" id="PTHR12818">
    <property type="entry name" value="TRNA (ADENINE(37)-N6)-METHYLTRANSFERASE"/>
    <property type="match status" value="1"/>
</dbReference>
<keyword evidence="1" id="KW-0949">S-adenosyl-L-methionine</keyword>
<proteinExistence type="inferred from homology"/>
<dbReference type="Pfam" id="PF01980">
    <property type="entry name" value="TrmO_N"/>
    <property type="match status" value="1"/>
</dbReference>
<feature type="domain" description="TsaA-like" evidence="4">
    <location>
        <begin position="30"/>
        <end position="164"/>
    </location>
</feature>
<dbReference type="GO" id="GO:0008168">
    <property type="term" value="F:methyltransferase activity"/>
    <property type="evidence" value="ECO:0007669"/>
    <property type="project" value="UniProtKB-KW"/>
</dbReference>
<dbReference type="KEGG" id="taw:EI545_16365"/>
<dbReference type="GO" id="GO:0032259">
    <property type="term" value="P:methylation"/>
    <property type="evidence" value="ECO:0007669"/>
    <property type="project" value="UniProtKB-KW"/>
</dbReference>
<accession>A0A3S8U9J4</accession>
<dbReference type="OrthoDB" id="9804309at2"/>
<evidence type="ECO:0000313" key="6">
    <source>
        <dbReference type="Proteomes" id="UP000282002"/>
    </source>
</evidence>
<name>A0A3S8U9J4_9RHOB</name>
<keyword evidence="5" id="KW-0489">Methyltransferase</keyword>
<dbReference type="EMBL" id="CP034328">
    <property type="protein sequence ID" value="AZL60258.1"/>
    <property type="molecule type" value="Genomic_DNA"/>
</dbReference>
<reference evidence="5 6" key="1">
    <citation type="submission" date="2018-12" db="EMBL/GenBank/DDBJ databases">
        <title>Complete genome sequencing of Tabrizicola sp. K13M18.</title>
        <authorList>
            <person name="Bae J.-W."/>
        </authorList>
    </citation>
    <scope>NUCLEOTIDE SEQUENCE [LARGE SCALE GENOMIC DNA]</scope>
    <source>
        <strain evidence="5 6">K13M18</strain>
    </source>
</reference>
<dbReference type="PANTHER" id="PTHR12818:SF0">
    <property type="entry name" value="TRNA (ADENINE(37)-N6)-METHYLTRANSFERASE"/>
    <property type="match status" value="1"/>
</dbReference>
<dbReference type="AlphaFoldDB" id="A0A3S8U9J4"/>
<dbReference type="InterPro" id="IPR040372">
    <property type="entry name" value="YaeB-like"/>
</dbReference>
<dbReference type="InterPro" id="IPR023368">
    <property type="entry name" value="UPF0066_cons_site"/>
</dbReference>
<keyword evidence="6" id="KW-1185">Reference proteome</keyword>
<organism evidence="5 6">
    <name type="scientific">Tabrizicola piscis</name>
    <dbReference type="NCBI Taxonomy" id="2494374"/>
    <lineage>
        <taxon>Bacteria</taxon>
        <taxon>Pseudomonadati</taxon>
        <taxon>Pseudomonadota</taxon>
        <taxon>Alphaproteobacteria</taxon>
        <taxon>Rhodobacterales</taxon>
        <taxon>Paracoccaceae</taxon>
        <taxon>Tabrizicola</taxon>
    </lineage>
</organism>
<dbReference type="PROSITE" id="PS01318">
    <property type="entry name" value="TSAA_1"/>
    <property type="match status" value="1"/>
</dbReference>
<comment type="similarity">
    <text evidence="2">Belongs to the tRNA methyltransferase O family.</text>
</comment>
<feature type="region of interest" description="Disordered" evidence="3">
    <location>
        <begin position="1"/>
        <end position="24"/>
    </location>
</feature>
<evidence type="ECO:0000256" key="3">
    <source>
        <dbReference type="SAM" id="MobiDB-lite"/>
    </source>
</evidence>
<keyword evidence="5" id="KW-0808">Transferase</keyword>
<dbReference type="Proteomes" id="UP000282002">
    <property type="component" value="Chromosome"/>
</dbReference>
<gene>
    <name evidence="5" type="ORF">EI545_16365</name>
</gene>
<dbReference type="Gene3D" id="2.40.30.70">
    <property type="entry name" value="YaeB-like"/>
    <property type="match status" value="1"/>
</dbReference>
<evidence type="ECO:0000256" key="2">
    <source>
        <dbReference type="ARBA" id="ARBA00033753"/>
    </source>
</evidence>
<dbReference type="InterPro" id="IPR036413">
    <property type="entry name" value="YaeB-like_sf"/>
</dbReference>
<protein>
    <submittedName>
        <fullName evidence="5">tRNA (N6-threonylcarbamoyladenosine(37)-N6)-methyltransferase TrmO</fullName>
    </submittedName>
</protein>
<evidence type="ECO:0000256" key="1">
    <source>
        <dbReference type="ARBA" id="ARBA00022691"/>
    </source>
</evidence>